<evidence type="ECO:0000256" key="3">
    <source>
        <dbReference type="ARBA" id="ARBA00022801"/>
    </source>
</evidence>
<dbReference type="PANTHER" id="PTHR10465:SF0">
    <property type="entry name" value="SARCALUMENIN"/>
    <property type="match status" value="1"/>
</dbReference>
<dbReference type="EMBL" id="CP046620">
    <property type="protein sequence ID" value="QHQ35262.1"/>
    <property type="molecule type" value="Genomic_DNA"/>
</dbReference>
<dbReference type="PANTHER" id="PTHR10465">
    <property type="entry name" value="TRANSMEMBRANE GTPASE FZO1"/>
    <property type="match status" value="1"/>
</dbReference>
<evidence type="ECO:0000313" key="7">
    <source>
        <dbReference type="EMBL" id="QHQ35262.1"/>
    </source>
</evidence>
<accession>A0A6P1T410</accession>
<proteinExistence type="predicted"/>
<dbReference type="AlphaFoldDB" id="A0A6P1T410"/>
<keyword evidence="8" id="KW-1185">Reference proteome</keyword>
<evidence type="ECO:0000313" key="8">
    <source>
        <dbReference type="Proteomes" id="UP000464495"/>
    </source>
</evidence>
<protein>
    <recommendedName>
        <fullName evidence="6">Dynamin N-terminal domain-containing protein</fullName>
    </recommendedName>
</protein>
<name>A0A6P1T410_9RHOB</name>
<dbReference type="Proteomes" id="UP000464495">
    <property type="component" value="Chromosome"/>
</dbReference>
<keyword evidence="3" id="KW-0378">Hydrolase</keyword>
<feature type="domain" description="Dynamin N-terminal" evidence="6">
    <location>
        <begin position="55"/>
        <end position="282"/>
    </location>
</feature>
<keyword evidence="2" id="KW-0547">Nucleotide-binding</keyword>
<gene>
    <name evidence="7" type="ORF">GO499_08645</name>
</gene>
<dbReference type="RefSeq" id="WP_161861828.1">
    <property type="nucleotide sequence ID" value="NZ_CP046620.1"/>
</dbReference>
<evidence type="ECO:0000256" key="1">
    <source>
        <dbReference type="ARBA" id="ARBA00004370"/>
    </source>
</evidence>
<keyword evidence="5" id="KW-0472">Membrane</keyword>
<dbReference type="KEGG" id="amaq:GO499_08645"/>
<dbReference type="InterPro" id="IPR045063">
    <property type="entry name" value="Dynamin_N"/>
</dbReference>
<dbReference type="Gene3D" id="3.40.50.300">
    <property type="entry name" value="P-loop containing nucleotide triphosphate hydrolases"/>
    <property type="match status" value="1"/>
</dbReference>
<dbReference type="GO" id="GO:0005525">
    <property type="term" value="F:GTP binding"/>
    <property type="evidence" value="ECO:0007669"/>
    <property type="project" value="UniProtKB-KW"/>
</dbReference>
<reference evidence="7 8" key="1">
    <citation type="submission" date="2019-12" db="EMBL/GenBank/DDBJ databases">
        <title>Complete genome sequence of Algicella marina strain 9Alg 56(T) isolated from the red alga Tichocarpus crinitus.</title>
        <authorList>
            <person name="Kim S.-G."/>
            <person name="Nedashkovskaya O.I."/>
        </authorList>
    </citation>
    <scope>NUCLEOTIDE SEQUENCE [LARGE SCALE GENOMIC DNA]</scope>
    <source>
        <strain evidence="7 8">9Alg 56</strain>
    </source>
</reference>
<organism evidence="7 8">
    <name type="scientific">Algicella marina</name>
    <dbReference type="NCBI Taxonomy" id="2683284"/>
    <lineage>
        <taxon>Bacteria</taxon>
        <taxon>Pseudomonadati</taxon>
        <taxon>Pseudomonadota</taxon>
        <taxon>Alphaproteobacteria</taxon>
        <taxon>Rhodobacterales</taxon>
        <taxon>Paracoccaceae</taxon>
        <taxon>Algicella</taxon>
    </lineage>
</organism>
<dbReference type="SUPFAM" id="SSF52540">
    <property type="entry name" value="P-loop containing nucleoside triphosphate hydrolases"/>
    <property type="match status" value="1"/>
</dbReference>
<evidence type="ECO:0000259" key="6">
    <source>
        <dbReference type="Pfam" id="PF00350"/>
    </source>
</evidence>
<sequence>MSYDKNGGSHILSPLKEKKSVLRDVLEGLALVDDERLSRKSAELRDRLDNYSAKVTLVGQVKAGKTLLANTMIGAPGLLPSDVNPWTSVVTTVHMNETLRHDQRAVFKFFDKEDWKELREGGGRLGEMARRTNSGEEMEELAVQLATMEEKTRRRLGANFELLLGGRHNFSSFDSSLIERYVCVGEEDDEGAPTQPGRFADMTKSADLYLETSLYEVPLSICDTPGVNDPFLVREQVTLNSLGDTDICVVVLSAHQALTTMDIALLRVLVSLKNEQIILFVNRIDELPDPKSAEAEIEKHIRDTLKRASMLGDIPIIFGSALWAEAALNDSLQDIPEESAAPLLKDLNEIEGDVRDLAFRRSGLPELQAAIAERIENGSFQTMMDDVVAQTLNSARQARMTFARGMSDGAGQLQEIVDPHLVVDHVDNLVRNLTAKMADVLDAEMHTFTTSVEKVVSGFRMKETRALAASLNAKDAGAIWASDTAPLRRDLKDTFVEFSERVRRNLHIEYATVAKGVEDAYRLTTTDDQVSVDAPQVPLAPVPTIVSRKLAMDMGGSWWSRWLGGARKADTRVREFAEILDREVEPVVAELCDNQAETYLMAGRAKIAEFVAQHCETLERLSKMGHESADNASEAREASVKAMKLALKRLESAIPRLETLVVREAPDLRLVENM</sequence>
<evidence type="ECO:0000256" key="2">
    <source>
        <dbReference type="ARBA" id="ARBA00022741"/>
    </source>
</evidence>
<dbReference type="InterPro" id="IPR027417">
    <property type="entry name" value="P-loop_NTPase"/>
</dbReference>
<evidence type="ECO:0000256" key="4">
    <source>
        <dbReference type="ARBA" id="ARBA00023134"/>
    </source>
</evidence>
<dbReference type="GO" id="GO:0003924">
    <property type="term" value="F:GTPase activity"/>
    <property type="evidence" value="ECO:0007669"/>
    <property type="project" value="InterPro"/>
</dbReference>
<dbReference type="InterPro" id="IPR027094">
    <property type="entry name" value="Mitofusin_fam"/>
</dbReference>
<comment type="subcellular location">
    <subcellularLocation>
        <location evidence="1">Membrane</location>
    </subcellularLocation>
</comment>
<evidence type="ECO:0000256" key="5">
    <source>
        <dbReference type="ARBA" id="ARBA00023136"/>
    </source>
</evidence>
<dbReference type="Pfam" id="PF00350">
    <property type="entry name" value="Dynamin_N"/>
    <property type="match status" value="1"/>
</dbReference>
<keyword evidence="4" id="KW-0342">GTP-binding</keyword>
<dbReference type="GO" id="GO:0016020">
    <property type="term" value="C:membrane"/>
    <property type="evidence" value="ECO:0007669"/>
    <property type="project" value="UniProtKB-SubCell"/>
</dbReference>